<evidence type="ECO:0000256" key="1">
    <source>
        <dbReference type="SAM" id="MobiDB-lite"/>
    </source>
</evidence>
<organism evidence="2 3">
    <name type="scientific">Sphingobacterium kitahiroshimense</name>
    <dbReference type="NCBI Taxonomy" id="470446"/>
    <lineage>
        <taxon>Bacteria</taxon>
        <taxon>Pseudomonadati</taxon>
        <taxon>Bacteroidota</taxon>
        <taxon>Sphingobacteriia</taxon>
        <taxon>Sphingobacteriales</taxon>
        <taxon>Sphingobacteriaceae</taxon>
        <taxon>Sphingobacterium</taxon>
    </lineage>
</organism>
<protein>
    <submittedName>
        <fullName evidence="2">Uncharacterized protein</fullName>
    </submittedName>
</protein>
<evidence type="ECO:0000313" key="2">
    <source>
        <dbReference type="EMBL" id="MEN5377349.1"/>
    </source>
</evidence>
<proteinExistence type="predicted"/>
<keyword evidence="3" id="KW-1185">Reference proteome</keyword>
<dbReference type="RefSeq" id="WP_021192201.1">
    <property type="nucleotide sequence ID" value="NZ_JAOQNK010000001.1"/>
</dbReference>
<gene>
    <name evidence="2" type="ORF">ABE541_08770</name>
</gene>
<name>A0ABV0BUX1_9SPHI</name>
<sequence>MEIEEWFGASKNNEDDSQKSSPLKSLKIDLDYYSDSIKEISLEIMAEGLSAYPIFIAHQHVVNVGELILDHVELKTNWSINASTFEELVESNIIKEDRKDAFIKKFKRAQDFMCLLVIVPEGANFVFYPYK</sequence>
<dbReference type="EMBL" id="JBDJNQ010000003">
    <property type="protein sequence ID" value="MEN5377349.1"/>
    <property type="molecule type" value="Genomic_DNA"/>
</dbReference>
<accession>A0ABV0BUX1</accession>
<dbReference type="Proteomes" id="UP001409291">
    <property type="component" value="Unassembled WGS sequence"/>
</dbReference>
<evidence type="ECO:0000313" key="3">
    <source>
        <dbReference type="Proteomes" id="UP001409291"/>
    </source>
</evidence>
<comment type="caution">
    <text evidence="2">The sequence shown here is derived from an EMBL/GenBank/DDBJ whole genome shotgun (WGS) entry which is preliminary data.</text>
</comment>
<reference evidence="2 3" key="1">
    <citation type="submission" date="2024-04" db="EMBL/GenBank/DDBJ databases">
        <title>WGS of bacteria from Torrens River.</title>
        <authorList>
            <person name="Wyrsch E.R."/>
            <person name="Drigo B."/>
        </authorList>
    </citation>
    <scope>NUCLEOTIDE SEQUENCE [LARGE SCALE GENOMIC DNA]</scope>
    <source>
        <strain evidence="2 3">TWI391</strain>
    </source>
</reference>
<feature type="region of interest" description="Disordered" evidence="1">
    <location>
        <begin position="1"/>
        <end position="21"/>
    </location>
</feature>